<dbReference type="InterPro" id="IPR036909">
    <property type="entry name" value="Cyt_c-like_dom_sf"/>
</dbReference>
<dbReference type="PROSITE" id="PS51007">
    <property type="entry name" value="CYTC"/>
    <property type="match status" value="1"/>
</dbReference>
<dbReference type="Gene3D" id="1.10.760.10">
    <property type="entry name" value="Cytochrome c-like domain"/>
    <property type="match status" value="2"/>
</dbReference>
<keyword evidence="3 6" id="KW-0479">Metal-binding</keyword>
<dbReference type="EMBL" id="BSNM01000016">
    <property type="protein sequence ID" value="GLQ32960.1"/>
    <property type="molecule type" value="Genomic_DNA"/>
</dbReference>
<dbReference type="GO" id="GO:0020037">
    <property type="term" value="F:heme binding"/>
    <property type="evidence" value="ECO:0007669"/>
    <property type="project" value="InterPro"/>
</dbReference>
<feature type="compositionally biased region" description="Basic and acidic residues" evidence="7">
    <location>
        <begin position="387"/>
        <end position="396"/>
    </location>
</feature>
<sequence length="549" mass="59216">MNRIINKPTLAIGNQNSQGLSSHAFSIRSFVTWPLLISSFALLTACGGGGGSSSDSSTASEETSTASDDDSATIELTANDEALIALIETNNLDRSSVDARDLPDIESPMAQLGMKLFYSKSLGGGFDSACVTCHHPVLGGGDDLSLPIGVEAVTPDQLGQGRTHQDGLPLVPRNAPTVYNIGFWDTGLFWDSRVESLGKEANTNGAVSGIRTPDSDFGVADTNAGDNLVAAQARFPVTSSEEMKTDDFENGSDNDTIRTHLAARIGDYDEGAGELTTNEWLTEFQTAFGVTTDASSLVTFDNIAEAIGEYERSMVFMNNPWRNYLDGDTTALTEDQKAGALLFFTRVTDGGAGCAACHNGELFSDGQHHTVAFPHFGPGKGDGNDDDFGRERETGNTADRYRFRTPSLLNVATTAPYGHVGAYQTLEDVVRHYTNPQRRVNDFFDDGGWCQLEQFEDIANCSSLYPNAEANSQLALNKLAQDRINNDTRFPQNPRLNGTEVNQLVAFLEALTDPCVEDRDCLDPWIPDTSDTGPDGNQLNAVDRNGDLL</sequence>
<feature type="compositionally biased region" description="Polar residues" evidence="7">
    <location>
        <begin position="529"/>
        <end position="540"/>
    </location>
</feature>
<dbReference type="RefSeq" id="WP_284383140.1">
    <property type="nucleotide sequence ID" value="NZ_BSNM01000016.1"/>
</dbReference>
<evidence type="ECO:0000256" key="7">
    <source>
        <dbReference type="SAM" id="MobiDB-lite"/>
    </source>
</evidence>
<keyword evidence="4" id="KW-0560">Oxidoreductase</keyword>
<keyword evidence="10" id="KW-1185">Reference proteome</keyword>
<protein>
    <submittedName>
        <fullName evidence="9">Methylamine utilization protein MauG</fullName>
    </submittedName>
</protein>
<dbReference type="AlphaFoldDB" id="A0AA37SDI7"/>
<evidence type="ECO:0000256" key="2">
    <source>
        <dbReference type="ARBA" id="ARBA00022617"/>
    </source>
</evidence>
<reference evidence="9" key="2">
    <citation type="submission" date="2023-01" db="EMBL/GenBank/DDBJ databases">
        <title>Draft genome sequence of Litoribrevibacter albus strain NBRC 110071.</title>
        <authorList>
            <person name="Sun Q."/>
            <person name="Mori K."/>
        </authorList>
    </citation>
    <scope>NUCLEOTIDE SEQUENCE</scope>
    <source>
        <strain evidence="9">NBRC 110071</strain>
    </source>
</reference>
<dbReference type="GO" id="GO:0004130">
    <property type="term" value="F:cytochrome-c peroxidase activity"/>
    <property type="evidence" value="ECO:0007669"/>
    <property type="project" value="TreeGrafter"/>
</dbReference>
<dbReference type="InterPro" id="IPR004852">
    <property type="entry name" value="Di-haem_cyt_c_peroxidsae"/>
</dbReference>
<evidence type="ECO:0000256" key="1">
    <source>
        <dbReference type="ARBA" id="ARBA00004196"/>
    </source>
</evidence>
<comment type="subcellular location">
    <subcellularLocation>
        <location evidence="1">Cell envelope</location>
    </subcellularLocation>
</comment>
<evidence type="ECO:0000256" key="3">
    <source>
        <dbReference type="ARBA" id="ARBA00022723"/>
    </source>
</evidence>
<evidence type="ECO:0000313" key="9">
    <source>
        <dbReference type="EMBL" id="GLQ32960.1"/>
    </source>
</evidence>
<reference evidence="9" key="1">
    <citation type="journal article" date="2014" name="Int. J. Syst. Evol. Microbiol.">
        <title>Complete genome sequence of Corynebacterium casei LMG S-19264T (=DSM 44701T), isolated from a smear-ripened cheese.</title>
        <authorList>
            <consortium name="US DOE Joint Genome Institute (JGI-PGF)"/>
            <person name="Walter F."/>
            <person name="Albersmeier A."/>
            <person name="Kalinowski J."/>
            <person name="Ruckert C."/>
        </authorList>
    </citation>
    <scope>NUCLEOTIDE SEQUENCE</scope>
    <source>
        <strain evidence="9">NBRC 110071</strain>
    </source>
</reference>
<dbReference type="PANTHER" id="PTHR30600">
    <property type="entry name" value="CYTOCHROME C PEROXIDASE-RELATED"/>
    <property type="match status" value="1"/>
</dbReference>
<dbReference type="GO" id="GO:0009055">
    <property type="term" value="F:electron transfer activity"/>
    <property type="evidence" value="ECO:0007669"/>
    <property type="project" value="InterPro"/>
</dbReference>
<keyword evidence="2 6" id="KW-0349">Heme</keyword>
<dbReference type="GO" id="GO:0046872">
    <property type="term" value="F:metal ion binding"/>
    <property type="evidence" value="ECO:0007669"/>
    <property type="project" value="UniProtKB-KW"/>
</dbReference>
<evidence type="ECO:0000313" key="10">
    <source>
        <dbReference type="Proteomes" id="UP001161389"/>
    </source>
</evidence>
<keyword evidence="5 6" id="KW-0408">Iron</keyword>
<feature type="region of interest" description="Disordered" evidence="7">
    <location>
        <begin position="375"/>
        <end position="396"/>
    </location>
</feature>
<feature type="region of interest" description="Disordered" evidence="7">
    <location>
        <begin position="526"/>
        <end position="549"/>
    </location>
</feature>
<dbReference type="InterPro" id="IPR051395">
    <property type="entry name" value="Cytochrome_c_Peroxidase/MauG"/>
</dbReference>
<evidence type="ECO:0000256" key="4">
    <source>
        <dbReference type="ARBA" id="ARBA00023002"/>
    </source>
</evidence>
<gene>
    <name evidence="9" type="ORF">GCM10007876_34390</name>
</gene>
<name>A0AA37SDI7_9GAMM</name>
<feature type="compositionally biased region" description="Low complexity" evidence="7">
    <location>
        <begin position="53"/>
        <end position="66"/>
    </location>
</feature>
<evidence type="ECO:0000256" key="5">
    <source>
        <dbReference type="ARBA" id="ARBA00023004"/>
    </source>
</evidence>
<feature type="domain" description="Cytochrome c" evidence="8">
    <location>
        <begin position="334"/>
        <end position="512"/>
    </location>
</feature>
<feature type="region of interest" description="Disordered" evidence="7">
    <location>
        <begin position="50"/>
        <end position="72"/>
    </location>
</feature>
<proteinExistence type="predicted"/>
<organism evidence="9 10">
    <name type="scientific">Litoribrevibacter albus</name>
    <dbReference type="NCBI Taxonomy" id="1473156"/>
    <lineage>
        <taxon>Bacteria</taxon>
        <taxon>Pseudomonadati</taxon>
        <taxon>Pseudomonadota</taxon>
        <taxon>Gammaproteobacteria</taxon>
        <taxon>Oceanospirillales</taxon>
        <taxon>Oceanospirillaceae</taxon>
        <taxon>Litoribrevibacter</taxon>
    </lineage>
</organism>
<dbReference type="Proteomes" id="UP001161389">
    <property type="component" value="Unassembled WGS sequence"/>
</dbReference>
<dbReference type="GO" id="GO:0030313">
    <property type="term" value="C:cell envelope"/>
    <property type="evidence" value="ECO:0007669"/>
    <property type="project" value="UniProtKB-SubCell"/>
</dbReference>
<dbReference type="SUPFAM" id="SSF46626">
    <property type="entry name" value="Cytochrome c"/>
    <property type="match status" value="2"/>
</dbReference>
<evidence type="ECO:0000259" key="8">
    <source>
        <dbReference type="PROSITE" id="PS51007"/>
    </source>
</evidence>
<accession>A0AA37SDI7</accession>
<evidence type="ECO:0000256" key="6">
    <source>
        <dbReference type="PROSITE-ProRule" id="PRU00433"/>
    </source>
</evidence>
<dbReference type="InterPro" id="IPR009056">
    <property type="entry name" value="Cyt_c-like_dom"/>
</dbReference>
<dbReference type="Pfam" id="PF03150">
    <property type="entry name" value="CCP_MauG"/>
    <property type="match status" value="1"/>
</dbReference>
<comment type="caution">
    <text evidence="9">The sequence shown here is derived from an EMBL/GenBank/DDBJ whole genome shotgun (WGS) entry which is preliminary data.</text>
</comment>